<evidence type="ECO:0000313" key="2">
    <source>
        <dbReference type="Proteomes" id="UP001057402"/>
    </source>
</evidence>
<keyword evidence="2" id="KW-1185">Reference proteome</keyword>
<accession>A0ACB9NWQ2</accession>
<evidence type="ECO:0000313" key="1">
    <source>
        <dbReference type="EMBL" id="KAI4338690.1"/>
    </source>
</evidence>
<name>A0ACB9NWQ2_9MYRT</name>
<dbReference type="Proteomes" id="UP001057402">
    <property type="component" value="Chromosome 7"/>
</dbReference>
<dbReference type="EMBL" id="CM042886">
    <property type="protein sequence ID" value="KAI4338690.1"/>
    <property type="molecule type" value="Genomic_DNA"/>
</dbReference>
<sequence>MGSDSSNRTGDPLSRMAMGDWHNEDSPYFDGWKVYWSDPFHPAQNPHRVIQMGLAENQLCADLIEEWLVDHPNASIFTAIGSEKFKGIANLQDHCGMPEGPDFISIASALRQEEMSSFGLVSSQTQHVIVPNASDDGFMERFLAESSARLAERQGDFTRELE</sequence>
<proteinExistence type="predicted"/>
<reference evidence="2" key="1">
    <citation type="journal article" date="2023" name="Front. Plant Sci.">
        <title>Chromosomal-level genome assembly of Melastoma candidum provides insights into trichome evolution.</title>
        <authorList>
            <person name="Zhong Y."/>
            <person name="Wu W."/>
            <person name="Sun C."/>
            <person name="Zou P."/>
            <person name="Liu Y."/>
            <person name="Dai S."/>
            <person name="Zhou R."/>
        </authorList>
    </citation>
    <scope>NUCLEOTIDE SEQUENCE [LARGE SCALE GENOMIC DNA]</scope>
</reference>
<comment type="caution">
    <text evidence="1">The sequence shown here is derived from an EMBL/GenBank/DDBJ whole genome shotgun (WGS) entry which is preliminary data.</text>
</comment>
<organism evidence="1 2">
    <name type="scientific">Melastoma candidum</name>
    <dbReference type="NCBI Taxonomy" id="119954"/>
    <lineage>
        <taxon>Eukaryota</taxon>
        <taxon>Viridiplantae</taxon>
        <taxon>Streptophyta</taxon>
        <taxon>Embryophyta</taxon>
        <taxon>Tracheophyta</taxon>
        <taxon>Spermatophyta</taxon>
        <taxon>Magnoliopsida</taxon>
        <taxon>eudicotyledons</taxon>
        <taxon>Gunneridae</taxon>
        <taxon>Pentapetalae</taxon>
        <taxon>rosids</taxon>
        <taxon>malvids</taxon>
        <taxon>Myrtales</taxon>
        <taxon>Melastomataceae</taxon>
        <taxon>Melastomatoideae</taxon>
        <taxon>Melastomateae</taxon>
        <taxon>Melastoma</taxon>
    </lineage>
</organism>
<gene>
    <name evidence="1" type="ORF">MLD38_023716</name>
</gene>
<protein>
    <submittedName>
        <fullName evidence="1">Uncharacterized protein</fullName>
    </submittedName>
</protein>